<proteinExistence type="predicted"/>
<accession>A0A8S3R0G7</accession>
<evidence type="ECO:0000256" key="1">
    <source>
        <dbReference type="SAM" id="MobiDB-lite"/>
    </source>
</evidence>
<dbReference type="SMART" id="SM00060">
    <property type="entry name" value="FN3"/>
    <property type="match status" value="5"/>
</dbReference>
<dbReference type="Pfam" id="PF00041">
    <property type="entry name" value="fn3"/>
    <property type="match status" value="1"/>
</dbReference>
<evidence type="ECO:0000313" key="3">
    <source>
        <dbReference type="EMBL" id="CAG2200546.1"/>
    </source>
</evidence>
<dbReference type="CDD" id="cd00063">
    <property type="entry name" value="FN3"/>
    <property type="match status" value="4"/>
</dbReference>
<feature type="region of interest" description="Disordered" evidence="1">
    <location>
        <begin position="555"/>
        <end position="575"/>
    </location>
</feature>
<feature type="domain" description="Fibronectin type-III" evidence="2">
    <location>
        <begin position="187"/>
        <end position="288"/>
    </location>
</feature>
<evidence type="ECO:0000259" key="2">
    <source>
        <dbReference type="PROSITE" id="PS50853"/>
    </source>
</evidence>
<organism evidence="3 4">
    <name type="scientific">Mytilus edulis</name>
    <name type="common">Blue mussel</name>
    <dbReference type="NCBI Taxonomy" id="6550"/>
    <lineage>
        <taxon>Eukaryota</taxon>
        <taxon>Metazoa</taxon>
        <taxon>Spiralia</taxon>
        <taxon>Lophotrochozoa</taxon>
        <taxon>Mollusca</taxon>
        <taxon>Bivalvia</taxon>
        <taxon>Autobranchia</taxon>
        <taxon>Pteriomorphia</taxon>
        <taxon>Mytilida</taxon>
        <taxon>Mytiloidea</taxon>
        <taxon>Mytilidae</taxon>
        <taxon>Mytilinae</taxon>
        <taxon>Mytilus</taxon>
    </lineage>
</organism>
<dbReference type="PANTHER" id="PTHR46957">
    <property type="entry name" value="CYTOKINE RECEPTOR"/>
    <property type="match status" value="1"/>
</dbReference>
<feature type="compositionally biased region" description="Basic and acidic residues" evidence="1">
    <location>
        <begin position="555"/>
        <end position="569"/>
    </location>
</feature>
<dbReference type="InterPro" id="IPR050713">
    <property type="entry name" value="RTP_Phos/Ushers"/>
</dbReference>
<sequence>MYITVTELKVSNPALTTRSETFLEIEWTVTEATGAIEEFRYQVGSGAVISVNKETTANITGLIPGNMYTIKIISVDKNSAPTEQTTYVQISFATKPAVPGPIDLVNSDLTASDGQIIIRWKSSGTVMFYTVTISELVTNPTVVNNPFYITRGNVAKNGYRYTLTVKANSNSLESGEYIEKFRTVITQPNPPTVQSTCLEDDSKSTSIYVRWQAPTYPNGDILYYLVDTVFGPTTVPQFNTSINVLDQKVGPLLEESLYCFRVKSVNDGPDKIRTSDLAINSNVASQGQDLILRKCATHKILIKEYRNSTELMSSMSYEIDQLLPYTDYDVWINAINAAGDGDRNETSVQTDSEVPQKPLSVVASVVSSSEITITWNQPSPRPGVTTYHVEAYEVVLNAQPTFVKFSNLTGFSPQTSTFSGLEAYWNFTFSVVAATDKGNSEQSDMSGRVTTRQDAPGKVTNFEITIPANTLTTMQVSWAIPLLRDRNGIIKEYRISHNISGTTTLETITAEFEIFQKLYYITPDRHYKVELYAVNTINQIGQKEQMIFHAIPKNERPRQEHDESQHGDQYEDLGMDNISSYQGTKDIPNVYDQIGRVQTIDKHYENMLP</sequence>
<dbReference type="InterPro" id="IPR003961">
    <property type="entry name" value="FN3_dom"/>
</dbReference>
<evidence type="ECO:0000313" key="4">
    <source>
        <dbReference type="Proteomes" id="UP000683360"/>
    </source>
</evidence>
<dbReference type="Proteomes" id="UP000683360">
    <property type="component" value="Unassembled WGS sequence"/>
</dbReference>
<dbReference type="OrthoDB" id="6161557at2759"/>
<dbReference type="AlphaFoldDB" id="A0A8S3R0G7"/>
<keyword evidence="4" id="KW-1185">Reference proteome</keyword>
<protein>
    <recommendedName>
        <fullName evidence="2">Fibronectin type-III domain-containing protein</fullName>
    </recommendedName>
</protein>
<name>A0A8S3R0G7_MYTED</name>
<dbReference type="SUPFAM" id="SSF49265">
    <property type="entry name" value="Fibronectin type III"/>
    <property type="match status" value="4"/>
</dbReference>
<dbReference type="InterPro" id="IPR013783">
    <property type="entry name" value="Ig-like_fold"/>
</dbReference>
<comment type="caution">
    <text evidence="3">The sequence shown here is derived from an EMBL/GenBank/DDBJ whole genome shotgun (WGS) entry which is preliminary data.</text>
</comment>
<dbReference type="Gene3D" id="2.60.40.10">
    <property type="entry name" value="Immunoglobulins"/>
    <property type="match status" value="5"/>
</dbReference>
<dbReference type="PANTHER" id="PTHR46957:SF3">
    <property type="entry name" value="CYTOKINE RECEPTOR"/>
    <property type="match status" value="1"/>
</dbReference>
<dbReference type="PROSITE" id="PS50853">
    <property type="entry name" value="FN3"/>
    <property type="match status" value="2"/>
</dbReference>
<dbReference type="GO" id="GO:0016020">
    <property type="term" value="C:membrane"/>
    <property type="evidence" value="ECO:0007669"/>
    <property type="project" value="UniProtKB-SubCell"/>
</dbReference>
<feature type="domain" description="Fibronectin type-III" evidence="2">
    <location>
        <begin position="357"/>
        <end position="454"/>
    </location>
</feature>
<dbReference type="EMBL" id="CAJPWZ010000752">
    <property type="protein sequence ID" value="CAG2200546.1"/>
    <property type="molecule type" value="Genomic_DNA"/>
</dbReference>
<reference evidence="3" key="1">
    <citation type="submission" date="2021-03" db="EMBL/GenBank/DDBJ databases">
        <authorList>
            <person name="Bekaert M."/>
        </authorList>
    </citation>
    <scope>NUCLEOTIDE SEQUENCE</scope>
</reference>
<gene>
    <name evidence="3" type="ORF">MEDL_15218</name>
</gene>
<dbReference type="InterPro" id="IPR036116">
    <property type="entry name" value="FN3_sf"/>
</dbReference>